<feature type="transmembrane region" description="Helical" evidence="8">
    <location>
        <begin position="288"/>
        <end position="312"/>
    </location>
</feature>
<comment type="subcellular location">
    <subcellularLocation>
        <location evidence="1">Membrane</location>
        <topology evidence="1">Multi-pass membrane protein</topology>
    </subcellularLocation>
</comment>
<evidence type="ECO:0000256" key="1">
    <source>
        <dbReference type="ARBA" id="ARBA00004141"/>
    </source>
</evidence>
<dbReference type="Pfam" id="PF01040">
    <property type="entry name" value="UbiA"/>
    <property type="match status" value="1"/>
</dbReference>
<keyword evidence="10" id="KW-1185">Reference proteome</keyword>
<feature type="transmembrane region" description="Helical" evidence="8">
    <location>
        <begin position="12"/>
        <end position="36"/>
    </location>
</feature>
<keyword evidence="5 8" id="KW-0812">Transmembrane</keyword>
<dbReference type="InterPro" id="IPR000537">
    <property type="entry name" value="UbiA_prenyltransferase"/>
</dbReference>
<evidence type="ECO:0000256" key="6">
    <source>
        <dbReference type="ARBA" id="ARBA00022989"/>
    </source>
</evidence>
<keyword evidence="3" id="KW-0474">Menaquinone biosynthesis</keyword>
<comment type="pathway">
    <text evidence="2">Quinol/quinone metabolism; menaquinone biosynthesis.</text>
</comment>
<evidence type="ECO:0000256" key="5">
    <source>
        <dbReference type="ARBA" id="ARBA00022692"/>
    </source>
</evidence>
<comment type="caution">
    <text evidence="9">The sequence shown here is derived from an EMBL/GenBank/DDBJ whole genome shotgun (WGS) entry which is preliminary data.</text>
</comment>
<gene>
    <name evidence="9" type="primary">menA</name>
    <name evidence="9" type="ORF">LCB40_06930</name>
</gene>
<evidence type="ECO:0000256" key="8">
    <source>
        <dbReference type="SAM" id="Phobius"/>
    </source>
</evidence>
<evidence type="ECO:0000256" key="7">
    <source>
        <dbReference type="ARBA" id="ARBA00023136"/>
    </source>
</evidence>
<feature type="transmembrane region" description="Helical" evidence="8">
    <location>
        <begin position="180"/>
        <end position="200"/>
    </location>
</feature>
<feature type="transmembrane region" description="Helical" evidence="8">
    <location>
        <begin position="240"/>
        <end position="268"/>
    </location>
</feature>
<feature type="transmembrane region" description="Helical" evidence="8">
    <location>
        <begin position="143"/>
        <end position="160"/>
    </location>
</feature>
<sequence length="314" mass="34966">MSIKQYLHFVKIHTSVLSLFAYPLSFAIILLIQGKIDWQNSLIFFVASMIFDNMITGVNTTMDYIMAKDEDFKRRSVMTVEQISVKQAFTVIGVMVTIGTALGIWLVFRTNLMLLFLGGAIFLVFANYTSGPFPISRTPTGEFFSGTCQGLGIPFLFIFVNGNWDKLFALHIAGNWNFTISGNVLTFLTVVLACTPSWFLTSNVMLADNLSDRVADKANGRHTLPNVFGRKKASNLYRCLAYAGYAALVLGACLRLLPWLTLLTLLTIPIVHQKTEAFLAKPVKSETFVLALQNFQVVVGAEIVSLFLGYLLHF</sequence>
<proteinExistence type="predicted"/>
<reference evidence="9" key="1">
    <citation type="submission" date="2020-08" db="EMBL/GenBank/DDBJ databases">
        <title>Taxonomic study for Lactobacillus species isolated from hardwood bark.</title>
        <authorList>
            <person name="Tohno M."/>
            <person name="Tanizawa Y."/>
        </authorList>
    </citation>
    <scope>NUCLEOTIDE SEQUENCE</scope>
    <source>
        <strain evidence="9">B40</strain>
    </source>
</reference>
<feature type="transmembrane region" description="Helical" evidence="8">
    <location>
        <begin position="88"/>
        <end position="108"/>
    </location>
</feature>
<dbReference type="AlphaFoldDB" id="A0A916QIA0"/>
<dbReference type="InterPro" id="IPR044878">
    <property type="entry name" value="UbiA_sf"/>
</dbReference>
<evidence type="ECO:0000256" key="2">
    <source>
        <dbReference type="ARBA" id="ARBA00004863"/>
    </source>
</evidence>
<accession>A0A916QIA0</accession>
<feature type="transmembrane region" description="Helical" evidence="8">
    <location>
        <begin position="42"/>
        <end position="67"/>
    </location>
</feature>
<dbReference type="EMBL" id="BMAY01000004">
    <property type="protein sequence ID" value="GFZ26813.1"/>
    <property type="molecule type" value="Genomic_DNA"/>
</dbReference>
<dbReference type="InterPro" id="IPR026046">
    <property type="entry name" value="UBIAD1"/>
</dbReference>
<dbReference type="GO" id="GO:0009234">
    <property type="term" value="P:menaquinone biosynthetic process"/>
    <property type="evidence" value="ECO:0007669"/>
    <property type="project" value="UniProtKB-KW"/>
</dbReference>
<dbReference type="GO" id="GO:0042371">
    <property type="term" value="P:vitamin K biosynthetic process"/>
    <property type="evidence" value="ECO:0007669"/>
    <property type="project" value="TreeGrafter"/>
</dbReference>
<keyword evidence="4" id="KW-0808">Transferase</keyword>
<dbReference type="CDD" id="cd13962">
    <property type="entry name" value="PT_UbiA_UBIAD1"/>
    <property type="match status" value="1"/>
</dbReference>
<dbReference type="GO" id="GO:0016020">
    <property type="term" value="C:membrane"/>
    <property type="evidence" value="ECO:0007669"/>
    <property type="project" value="UniProtKB-SubCell"/>
</dbReference>
<name>A0A916QIA0_9LACO</name>
<evidence type="ECO:0000256" key="3">
    <source>
        <dbReference type="ARBA" id="ARBA00022428"/>
    </source>
</evidence>
<evidence type="ECO:0000313" key="9">
    <source>
        <dbReference type="EMBL" id="GFZ26813.1"/>
    </source>
</evidence>
<protein>
    <submittedName>
        <fullName evidence="9">1,4-dihydroxy-2-naphthoate octaprenyltransferase</fullName>
    </submittedName>
</protein>
<dbReference type="GO" id="GO:0004659">
    <property type="term" value="F:prenyltransferase activity"/>
    <property type="evidence" value="ECO:0007669"/>
    <property type="project" value="InterPro"/>
</dbReference>
<dbReference type="Proteomes" id="UP000677218">
    <property type="component" value="Unassembled WGS sequence"/>
</dbReference>
<feature type="transmembrane region" description="Helical" evidence="8">
    <location>
        <begin position="114"/>
        <end position="131"/>
    </location>
</feature>
<evidence type="ECO:0000256" key="4">
    <source>
        <dbReference type="ARBA" id="ARBA00022679"/>
    </source>
</evidence>
<keyword evidence="6 8" id="KW-1133">Transmembrane helix</keyword>
<evidence type="ECO:0000313" key="10">
    <source>
        <dbReference type="Proteomes" id="UP000677218"/>
    </source>
</evidence>
<organism evidence="9 10">
    <name type="scientific">Lactobacillus corticis</name>
    <dbReference type="NCBI Taxonomy" id="2201249"/>
    <lineage>
        <taxon>Bacteria</taxon>
        <taxon>Bacillati</taxon>
        <taxon>Bacillota</taxon>
        <taxon>Bacilli</taxon>
        <taxon>Lactobacillales</taxon>
        <taxon>Lactobacillaceae</taxon>
        <taxon>Lactobacillus</taxon>
    </lineage>
</organism>
<dbReference type="PANTHER" id="PTHR13929:SF0">
    <property type="entry name" value="UBIA PRENYLTRANSFERASE DOMAIN-CONTAINING PROTEIN 1"/>
    <property type="match status" value="1"/>
</dbReference>
<dbReference type="Gene3D" id="1.10.357.140">
    <property type="entry name" value="UbiA prenyltransferase"/>
    <property type="match status" value="1"/>
</dbReference>
<dbReference type="RefSeq" id="WP_212780508.1">
    <property type="nucleotide sequence ID" value="NZ_BMAY01000004.1"/>
</dbReference>
<keyword evidence="7 8" id="KW-0472">Membrane</keyword>
<dbReference type="PANTHER" id="PTHR13929">
    <property type="entry name" value="1,4-DIHYDROXY-2-NAPHTHOATE OCTAPRENYLTRANSFERASE"/>
    <property type="match status" value="1"/>
</dbReference>